<evidence type="ECO:0000313" key="3">
    <source>
        <dbReference type="Proteomes" id="UP001567538"/>
    </source>
</evidence>
<comment type="caution">
    <text evidence="2">The sequence shown here is derived from an EMBL/GenBank/DDBJ whole genome shotgun (WGS) entry which is preliminary data.</text>
</comment>
<feature type="region of interest" description="Disordered" evidence="1">
    <location>
        <begin position="236"/>
        <end position="348"/>
    </location>
</feature>
<dbReference type="AlphaFoldDB" id="A0ABD1HCI6"/>
<reference evidence="2 3" key="1">
    <citation type="submission" date="2024-06" db="EMBL/GenBank/DDBJ databases">
        <title>A chromosome level genome sequence of Diviner's sage (Salvia divinorum).</title>
        <authorList>
            <person name="Ford S.A."/>
            <person name="Ro D.-K."/>
            <person name="Ness R.W."/>
            <person name="Phillips M.A."/>
        </authorList>
    </citation>
    <scope>NUCLEOTIDE SEQUENCE [LARGE SCALE GENOMIC DNA]</scope>
    <source>
        <strain evidence="2">SAF-2024a</strain>
        <tissue evidence="2">Leaf</tissue>
    </source>
</reference>
<organism evidence="2 3">
    <name type="scientific">Salvia divinorum</name>
    <name type="common">Maria pastora</name>
    <name type="synonym">Diviner's sage</name>
    <dbReference type="NCBI Taxonomy" id="28513"/>
    <lineage>
        <taxon>Eukaryota</taxon>
        <taxon>Viridiplantae</taxon>
        <taxon>Streptophyta</taxon>
        <taxon>Embryophyta</taxon>
        <taxon>Tracheophyta</taxon>
        <taxon>Spermatophyta</taxon>
        <taxon>Magnoliopsida</taxon>
        <taxon>eudicotyledons</taxon>
        <taxon>Gunneridae</taxon>
        <taxon>Pentapetalae</taxon>
        <taxon>asterids</taxon>
        <taxon>lamiids</taxon>
        <taxon>Lamiales</taxon>
        <taxon>Lamiaceae</taxon>
        <taxon>Nepetoideae</taxon>
        <taxon>Mentheae</taxon>
        <taxon>Salviinae</taxon>
        <taxon>Salvia</taxon>
        <taxon>Salvia subgen. Calosphace</taxon>
    </lineage>
</organism>
<proteinExistence type="predicted"/>
<evidence type="ECO:0000313" key="2">
    <source>
        <dbReference type="EMBL" id="KAL1553889.1"/>
    </source>
</evidence>
<dbReference type="PANTHER" id="PTHR33781:SF1">
    <property type="entry name" value="PROTEIN PHYTOCHROME KINASE SUBSTRATE 4"/>
    <property type="match status" value="1"/>
</dbReference>
<dbReference type="Proteomes" id="UP001567538">
    <property type="component" value="Unassembled WGS sequence"/>
</dbReference>
<accession>A0ABD1HCI6</accession>
<protein>
    <submittedName>
        <fullName evidence="2">Protein PHYTOCHROME KINASE SUBSTRATE 4-like</fullName>
    </submittedName>
</protein>
<evidence type="ECO:0000256" key="1">
    <source>
        <dbReference type="SAM" id="MobiDB-lite"/>
    </source>
</evidence>
<sequence length="348" mass="37789">MDSLSTIKINEKSFESMPNATETAIEDVEISIFDAEKYFNEELNDLKRSVENKKPESHDQRLQLPLSSPEKSLRAATSSEASWNSQTALLTKTAAARHRVSKAWSAAKKWFLRRRRCCCNGESVRVKEVIASDSDHIRPIVLMDSVKTSNRYSKTVHADHSYERDDVVEIHRIRDTEAPGQQRILATGRPFINATVGFTFPILNSAAASKEDDVGSDASSDLFEIEAFSTQTASSCPIHPLYDSVDGNSNSERRSTPVNGLHRSRLSVSANECRPSAVTGGESEENVVELRPAPEEAGGGEGRRKSDGGATSLSCRPAAEGLPLIPLGAGERPRPGSSRSPPLVAAGG</sequence>
<name>A0ABD1HCI6_SALDI</name>
<feature type="compositionally biased region" description="Basic and acidic residues" evidence="1">
    <location>
        <begin position="50"/>
        <end position="61"/>
    </location>
</feature>
<dbReference type="InterPro" id="IPR039615">
    <property type="entry name" value="PKS"/>
</dbReference>
<feature type="compositionally biased region" description="Polar residues" evidence="1">
    <location>
        <begin position="65"/>
        <end position="79"/>
    </location>
</feature>
<dbReference type="EMBL" id="JBEAFC010000006">
    <property type="protein sequence ID" value="KAL1553889.1"/>
    <property type="molecule type" value="Genomic_DNA"/>
</dbReference>
<gene>
    <name evidence="2" type="ORF">AAHA92_14509</name>
</gene>
<keyword evidence="3" id="KW-1185">Reference proteome</keyword>
<dbReference type="PANTHER" id="PTHR33781">
    <property type="entry name" value="PROTEIN PHYTOCHROME KINASE SUBSTRATE 1-RELATED"/>
    <property type="match status" value="1"/>
</dbReference>
<feature type="region of interest" description="Disordered" evidence="1">
    <location>
        <begin position="50"/>
        <end position="79"/>
    </location>
</feature>